<keyword evidence="3" id="KW-0808">Transferase</keyword>
<keyword evidence="1" id="KW-1133">Transmembrane helix</keyword>
<dbReference type="GO" id="GO:0016747">
    <property type="term" value="F:acyltransferase activity, transferring groups other than amino-acyl groups"/>
    <property type="evidence" value="ECO:0007669"/>
    <property type="project" value="InterPro"/>
</dbReference>
<reference evidence="3" key="2">
    <citation type="submission" date="2021-04" db="EMBL/GenBank/DDBJ databases">
        <authorList>
            <person name="Gilroy R."/>
        </authorList>
    </citation>
    <scope>NUCLEOTIDE SEQUENCE</scope>
    <source>
        <strain evidence="3">ChiGjej1B1-98</strain>
    </source>
</reference>
<feature type="transmembrane region" description="Helical" evidence="1">
    <location>
        <begin position="241"/>
        <end position="260"/>
    </location>
</feature>
<gene>
    <name evidence="3" type="ORF">H9830_15345</name>
</gene>
<feature type="transmembrane region" description="Helical" evidence="1">
    <location>
        <begin position="357"/>
        <end position="376"/>
    </location>
</feature>
<feature type="transmembrane region" description="Helical" evidence="1">
    <location>
        <begin position="172"/>
        <end position="191"/>
    </location>
</feature>
<dbReference type="InterPro" id="IPR050879">
    <property type="entry name" value="Acyltransferase_3"/>
</dbReference>
<feature type="transmembrane region" description="Helical" evidence="1">
    <location>
        <begin position="59"/>
        <end position="80"/>
    </location>
</feature>
<dbReference type="PANTHER" id="PTHR23028">
    <property type="entry name" value="ACETYLTRANSFERASE"/>
    <property type="match status" value="1"/>
</dbReference>
<dbReference type="InterPro" id="IPR002656">
    <property type="entry name" value="Acyl_transf_3_dom"/>
</dbReference>
<feature type="transmembrane region" description="Helical" evidence="1">
    <location>
        <begin position="101"/>
        <end position="120"/>
    </location>
</feature>
<comment type="caution">
    <text evidence="3">The sequence shown here is derived from an EMBL/GenBank/DDBJ whole genome shotgun (WGS) entry which is preliminary data.</text>
</comment>
<reference evidence="3" key="1">
    <citation type="journal article" date="2021" name="PeerJ">
        <title>Extensive microbial diversity within the chicken gut microbiome revealed by metagenomics and culture.</title>
        <authorList>
            <person name="Gilroy R."/>
            <person name="Ravi A."/>
            <person name="Getino M."/>
            <person name="Pursley I."/>
            <person name="Horton D.L."/>
            <person name="Alikhan N.F."/>
            <person name="Baker D."/>
            <person name="Gharbi K."/>
            <person name="Hall N."/>
            <person name="Watson M."/>
            <person name="Adriaenssens E.M."/>
            <person name="Foster-Nyarko E."/>
            <person name="Jarju S."/>
            <person name="Secka A."/>
            <person name="Antonio M."/>
            <person name="Oren A."/>
            <person name="Chaudhuri R.R."/>
            <person name="La Ragione R."/>
            <person name="Hildebrand F."/>
            <person name="Pallen M.J."/>
        </authorList>
    </citation>
    <scope>NUCLEOTIDE SEQUENCE</scope>
    <source>
        <strain evidence="3">ChiGjej1B1-98</strain>
    </source>
</reference>
<feature type="transmembrane region" description="Helical" evidence="1">
    <location>
        <begin position="293"/>
        <end position="316"/>
    </location>
</feature>
<feature type="transmembrane region" description="Helical" evidence="1">
    <location>
        <begin position="328"/>
        <end position="345"/>
    </location>
</feature>
<feature type="transmembrane region" description="Helical" evidence="1">
    <location>
        <begin position="203"/>
        <end position="221"/>
    </location>
</feature>
<dbReference type="GO" id="GO:0016020">
    <property type="term" value="C:membrane"/>
    <property type="evidence" value="ECO:0007669"/>
    <property type="project" value="TreeGrafter"/>
</dbReference>
<sequence>MPQPYPVSAEQVRVEKMPSPTSTPVALHRDGHIAGLDGLRAIAVGLVLVYHLFPGLLQGGFIGVDVFFVISGFLITTLLLREHAKTGRIALGSFWRRRARRLLPAIVLVVLTCGALAAIVGGDTLVDIGRQVLGSLTFSYNWLSIASGSSYFDQTAPELFRNFWSLAVEEQFYIVWPLLFIVCMVAGGRAVTRERTPKVDGRLVLGLASLVIGVASVAWMLVLYPGTGDATRVYFGTDTHAFGLVMGSALACSLFNAPVLKGARTRASIAALGIVSVVTLVVLSAIIDDYQSWTYPWGLLLASTASAGVILAVMLWPRLGKLLDSEPLRWIGVRSYGIYLWHWPFVVLTAEALRGSLATPLIGMLVLGGTLVVAHISHRWIEQPFRQHGFRVIARHTRLSWVGASRSRRRTMLLTAYGLITALLLGTGIINDPGVTQSARGISDGQDHLSTQEPPDP</sequence>
<accession>A0A9D2CB69</accession>
<dbReference type="PANTHER" id="PTHR23028:SF53">
    <property type="entry name" value="ACYL_TRANSF_3 DOMAIN-CONTAINING PROTEIN"/>
    <property type="match status" value="1"/>
</dbReference>
<dbReference type="EMBL" id="DXDC01000465">
    <property type="protein sequence ID" value="HIY67639.1"/>
    <property type="molecule type" value="Genomic_DNA"/>
</dbReference>
<evidence type="ECO:0000259" key="2">
    <source>
        <dbReference type="Pfam" id="PF01757"/>
    </source>
</evidence>
<organism evidence="3 4">
    <name type="scientific">Candidatus Agrococcus pullicola</name>
    <dbReference type="NCBI Taxonomy" id="2838429"/>
    <lineage>
        <taxon>Bacteria</taxon>
        <taxon>Bacillati</taxon>
        <taxon>Actinomycetota</taxon>
        <taxon>Actinomycetes</taxon>
        <taxon>Micrococcales</taxon>
        <taxon>Microbacteriaceae</taxon>
        <taxon>Agrococcus</taxon>
    </lineage>
</organism>
<feature type="domain" description="Acyltransferase 3" evidence="2">
    <location>
        <begin position="34"/>
        <end position="374"/>
    </location>
</feature>
<evidence type="ECO:0000313" key="4">
    <source>
        <dbReference type="Proteomes" id="UP000824005"/>
    </source>
</evidence>
<feature type="non-terminal residue" evidence="3">
    <location>
        <position position="457"/>
    </location>
</feature>
<protein>
    <submittedName>
        <fullName evidence="3">Acyltransferase</fullName>
    </submittedName>
</protein>
<evidence type="ECO:0000313" key="3">
    <source>
        <dbReference type="EMBL" id="HIY67639.1"/>
    </source>
</evidence>
<dbReference type="Proteomes" id="UP000824005">
    <property type="component" value="Unassembled WGS sequence"/>
</dbReference>
<evidence type="ECO:0000256" key="1">
    <source>
        <dbReference type="SAM" id="Phobius"/>
    </source>
</evidence>
<name>A0A9D2CB69_9MICO</name>
<dbReference type="GO" id="GO:0009103">
    <property type="term" value="P:lipopolysaccharide biosynthetic process"/>
    <property type="evidence" value="ECO:0007669"/>
    <property type="project" value="TreeGrafter"/>
</dbReference>
<keyword evidence="1" id="KW-0812">Transmembrane</keyword>
<dbReference type="Pfam" id="PF01757">
    <property type="entry name" value="Acyl_transf_3"/>
    <property type="match status" value="1"/>
</dbReference>
<keyword evidence="1" id="KW-0472">Membrane</keyword>
<feature type="transmembrane region" description="Helical" evidence="1">
    <location>
        <begin position="411"/>
        <end position="430"/>
    </location>
</feature>
<feature type="transmembrane region" description="Helical" evidence="1">
    <location>
        <begin position="267"/>
        <end position="287"/>
    </location>
</feature>
<dbReference type="AlphaFoldDB" id="A0A9D2CB69"/>
<keyword evidence="3" id="KW-0012">Acyltransferase</keyword>
<proteinExistence type="predicted"/>